<keyword evidence="2" id="KW-1185">Reference proteome</keyword>
<organism evidence="1 2">
    <name type="scientific">Conchiformibius kuhniae</name>
    <dbReference type="NCBI Taxonomy" id="211502"/>
    <lineage>
        <taxon>Bacteria</taxon>
        <taxon>Pseudomonadati</taxon>
        <taxon>Pseudomonadota</taxon>
        <taxon>Betaproteobacteria</taxon>
        <taxon>Neisseriales</taxon>
        <taxon>Neisseriaceae</taxon>
        <taxon>Conchiformibius</taxon>
    </lineage>
</organism>
<evidence type="ECO:0000313" key="1">
    <source>
        <dbReference type="EMBL" id="UOP04054.1"/>
    </source>
</evidence>
<accession>A0A8T9MSK0</accession>
<reference evidence="1" key="2">
    <citation type="journal article" date="2022" name="Res Sq">
        <title>Evolution of multicellular longitudinally dividing oral cavity symbionts (Neisseriaceae).</title>
        <authorList>
            <person name="Nyongesa S."/>
            <person name="Weber P."/>
            <person name="Bernet E."/>
            <person name="Pullido F."/>
            <person name="Nieckarz M."/>
            <person name="Delaby M."/>
            <person name="Nieves C."/>
            <person name="Viehboeck T."/>
            <person name="Krause N."/>
            <person name="Rivera-Millot A."/>
            <person name="Nakamura A."/>
            <person name="Vischer N."/>
            <person name="VanNieuwenhze M."/>
            <person name="Brun Y."/>
            <person name="Cava F."/>
            <person name="Bulgheresi S."/>
            <person name="Veyrier F."/>
        </authorList>
    </citation>
    <scope>NUCLEOTIDE SEQUENCE</scope>
    <source>
        <strain evidence="1">17694</strain>
    </source>
</reference>
<sequence length="51" mass="5703">MSSFAGDNRTTPCPTFEKIRLPLSLPARALPRAPPCHTAVFFRATRFRTTP</sequence>
<protein>
    <submittedName>
        <fullName evidence="1">Uncharacterized protein</fullName>
    </submittedName>
</protein>
<name>A0A8T9MSK0_9NEIS</name>
<dbReference type="Proteomes" id="UP000831534">
    <property type="component" value="Chromosome"/>
</dbReference>
<dbReference type="AlphaFoldDB" id="A0A8T9MSK0"/>
<proteinExistence type="predicted"/>
<reference evidence="1" key="1">
    <citation type="submission" date="2021-12" db="EMBL/GenBank/DDBJ databases">
        <authorList>
            <person name="Veyrier F.J."/>
        </authorList>
    </citation>
    <scope>NUCLEOTIDE SEQUENCE</scope>
    <source>
        <strain evidence="1">17694</strain>
    </source>
</reference>
<gene>
    <name evidence="1" type="ORF">LVJ77_06070</name>
</gene>
<dbReference type="EMBL" id="CP091521">
    <property type="protein sequence ID" value="UOP04054.1"/>
    <property type="molecule type" value="Genomic_DNA"/>
</dbReference>
<evidence type="ECO:0000313" key="2">
    <source>
        <dbReference type="Proteomes" id="UP000831534"/>
    </source>
</evidence>